<name>A0A517QM70_9PLAN</name>
<dbReference type="AlphaFoldDB" id="A0A517QM70"/>
<dbReference type="KEGG" id="tpol:Mal48_19890"/>
<evidence type="ECO:0000313" key="1">
    <source>
        <dbReference type="EMBL" id="QDT32742.1"/>
    </source>
</evidence>
<dbReference type="Proteomes" id="UP000315724">
    <property type="component" value="Chromosome"/>
</dbReference>
<protein>
    <recommendedName>
        <fullName evidence="3">FHA domain-containing protein</fullName>
    </recommendedName>
</protein>
<organism evidence="1 2">
    <name type="scientific">Thalassoglobus polymorphus</name>
    <dbReference type="NCBI Taxonomy" id="2527994"/>
    <lineage>
        <taxon>Bacteria</taxon>
        <taxon>Pseudomonadati</taxon>
        <taxon>Planctomycetota</taxon>
        <taxon>Planctomycetia</taxon>
        <taxon>Planctomycetales</taxon>
        <taxon>Planctomycetaceae</taxon>
        <taxon>Thalassoglobus</taxon>
    </lineage>
</organism>
<reference evidence="1 2" key="1">
    <citation type="submission" date="2019-02" db="EMBL/GenBank/DDBJ databases">
        <title>Deep-cultivation of Planctomycetes and their phenomic and genomic characterization uncovers novel biology.</title>
        <authorList>
            <person name="Wiegand S."/>
            <person name="Jogler M."/>
            <person name="Boedeker C."/>
            <person name="Pinto D."/>
            <person name="Vollmers J."/>
            <person name="Rivas-Marin E."/>
            <person name="Kohn T."/>
            <person name="Peeters S.H."/>
            <person name="Heuer A."/>
            <person name="Rast P."/>
            <person name="Oberbeckmann S."/>
            <person name="Bunk B."/>
            <person name="Jeske O."/>
            <person name="Meyerdierks A."/>
            <person name="Storesund J.E."/>
            <person name="Kallscheuer N."/>
            <person name="Luecker S."/>
            <person name="Lage O.M."/>
            <person name="Pohl T."/>
            <person name="Merkel B.J."/>
            <person name="Hornburger P."/>
            <person name="Mueller R.-W."/>
            <person name="Bruemmer F."/>
            <person name="Labrenz M."/>
            <person name="Spormann A.M."/>
            <person name="Op den Camp H."/>
            <person name="Overmann J."/>
            <person name="Amann R."/>
            <person name="Jetten M.S.M."/>
            <person name="Mascher T."/>
            <person name="Medema M.H."/>
            <person name="Devos D.P."/>
            <person name="Kaster A.-K."/>
            <person name="Ovreas L."/>
            <person name="Rohde M."/>
            <person name="Galperin M.Y."/>
            <person name="Jogler C."/>
        </authorList>
    </citation>
    <scope>NUCLEOTIDE SEQUENCE [LARGE SCALE GENOMIC DNA]</scope>
    <source>
        <strain evidence="1 2">Mal48</strain>
    </source>
</reference>
<proteinExistence type="predicted"/>
<sequence length="185" mass="20324">MLCLEDRITIGNPIPVAGAPKISVVADLRTEHATIEFNDSSYWLTDDKSVAFEGDENSGRRSLSHGTMISVGQSLENEVQIRFEQPSSLSLTSTLQIESGHRFADGVDGVVLFRKTCLLGAGKQKHIQCGGWSEDVIFFERDSQLFCKSTESLITLDGVPSERIVKIHNGAHLAGEDWSMRVEAT</sequence>
<dbReference type="EMBL" id="CP036267">
    <property type="protein sequence ID" value="QDT32742.1"/>
    <property type="molecule type" value="Genomic_DNA"/>
</dbReference>
<keyword evidence="2" id="KW-1185">Reference proteome</keyword>
<evidence type="ECO:0000313" key="2">
    <source>
        <dbReference type="Proteomes" id="UP000315724"/>
    </source>
</evidence>
<gene>
    <name evidence="1" type="ORF">Mal48_19890</name>
</gene>
<accession>A0A517QM70</accession>
<evidence type="ECO:0008006" key="3">
    <source>
        <dbReference type="Google" id="ProtNLM"/>
    </source>
</evidence>